<dbReference type="InterPro" id="IPR029063">
    <property type="entry name" value="SAM-dependent_MTases_sf"/>
</dbReference>
<evidence type="ECO:0000313" key="1">
    <source>
        <dbReference type="EMBL" id="EET07476.1"/>
    </source>
</evidence>
<reference evidence="1" key="1">
    <citation type="submission" date="2009-05" db="EMBL/GenBank/DDBJ databases">
        <authorList>
            <person name="Harkins D.M."/>
            <person name="DeShazer D."/>
            <person name="Woods D.E."/>
            <person name="Brinkac L.M."/>
            <person name="Brown K.A."/>
            <person name="Hung G.C."/>
            <person name="Tuanyok A."/>
            <person name="Zhang B."/>
            <person name="Nierman W.C."/>
        </authorList>
    </citation>
    <scope>NUCLEOTIDE SEQUENCE [LARGE SCALE GENOMIC DNA]</scope>
    <source>
        <strain evidence="1">1710a</strain>
    </source>
</reference>
<proteinExistence type="predicted"/>
<protein>
    <submittedName>
        <fullName evidence="1">Gp27</fullName>
    </submittedName>
</protein>
<accession>A0A0E1W5B4</accession>
<sequence>MPAPESIAYGWELSAAHISHIHLANAYIERFDWATSIDRCDRPYALFYLDPPYFETEGYGVAFPFAEYEKIAERLRSIKGAGDRQPQ</sequence>
<dbReference type="AlphaFoldDB" id="A0A0E1W5B4"/>
<dbReference type="Proteomes" id="UP000001812">
    <property type="component" value="Chromosome I"/>
</dbReference>
<name>A0A0E1W5B4_BURPE</name>
<organism evidence="1">
    <name type="scientific">Burkholderia pseudomallei 1710a</name>
    <dbReference type="NCBI Taxonomy" id="320371"/>
    <lineage>
        <taxon>Bacteria</taxon>
        <taxon>Pseudomonadati</taxon>
        <taxon>Pseudomonadota</taxon>
        <taxon>Betaproteobacteria</taxon>
        <taxon>Burkholderiales</taxon>
        <taxon>Burkholderiaceae</taxon>
        <taxon>Burkholderia</taxon>
        <taxon>pseudomallei group</taxon>
    </lineage>
</organism>
<dbReference type="SUPFAM" id="SSF53335">
    <property type="entry name" value="S-adenosyl-L-methionine-dependent methyltransferases"/>
    <property type="match status" value="1"/>
</dbReference>
<dbReference type="HOGENOM" id="CLU_2477410_0_0_4"/>
<gene>
    <name evidence="1" type="ORF">BURPS1710A_2890</name>
</gene>
<dbReference type="EMBL" id="CM000832">
    <property type="protein sequence ID" value="EET07476.1"/>
    <property type="molecule type" value="Genomic_DNA"/>
</dbReference>
<dbReference type="Gene3D" id="3.40.50.150">
    <property type="entry name" value="Vaccinia Virus protein VP39"/>
    <property type="match status" value="1"/>
</dbReference>